<sequence length="112" mass="11820">MIFAKRSHTLAFGAAIVAMVAFIADRDGAISALASQPHEDPGMSAEAPAEVAEAPPVVEEAPMVSDDAAFADEVEMDEPFGTEEFDPMPDNMGEDIYNPDDGAFGTEPSGDW</sequence>
<keyword evidence="2" id="KW-0732">Signal</keyword>
<feature type="signal peptide" evidence="2">
    <location>
        <begin position="1"/>
        <end position="23"/>
    </location>
</feature>
<reference evidence="4" key="1">
    <citation type="journal article" date="2019" name="Int. J. Syst. Evol. Microbiol.">
        <title>The Global Catalogue of Microorganisms (GCM) 10K type strain sequencing project: providing services to taxonomists for standard genome sequencing and annotation.</title>
        <authorList>
            <consortium name="The Broad Institute Genomics Platform"/>
            <consortium name="The Broad Institute Genome Sequencing Center for Infectious Disease"/>
            <person name="Wu L."/>
            <person name="Ma J."/>
        </authorList>
    </citation>
    <scope>NUCLEOTIDE SEQUENCE [LARGE SCALE GENOMIC DNA]</scope>
    <source>
        <strain evidence="4">KCTC 52606</strain>
    </source>
</reference>
<dbReference type="RefSeq" id="WP_336918291.1">
    <property type="nucleotide sequence ID" value="NZ_JBANRN010000004.1"/>
</dbReference>
<dbReference type="EMBL" id="JBHRSU010000037">
    <property type="protein sequence ID" value="MFC3102098.1"/>
    <property type="molecule type" value="Genomic_DNA"/>
</dbReference>
<evidence type="ECO:0000313" key="4">
    <source>
        <dbReference type="Proteomes" id="UP001595378"/>
    </source>
</evidence>
<accession>A0ABV7EHB3</accession>
<name>A0ABV7EHB3_9SPHN</name>
<organism evidence="3 4">
    <name type="scientific">Alteraurantiacibacter lauratis</name>
    <dbReference type="NCBI Taxonomy" id="2054627"/>
    <lineage>
        <taxon>Bacteria</taxon>
        <taxon>Pseudomonadati</taxon>
        <taxon>Pseudomonadota</taxon>
        <taxon>Alphaproteobacteria</taxon>
        <taxon>Sphingomonadales</taxon>
        <taxon>Erythrobacteraceae</taxon>
        <taxon>Alteraurantiacibacter</taxon>
    </lineage>
</organism>
<proteinExistence type="predicted"/>
<feature type="region of interest" description="Disordered" evidence="1">
    <location>
        <begin position="80"/>
        <end position="112"/>
    </location>
</feature>
<protein>
    <submittedName>
        <fullName evidence="3">Uncharacterized protein</fullName>
    </submittedName>
</protein>
<feature type="chain" id="PRO_5045966147" evidence="2">
    <location>
        <begin position="24"/>
        <end position="112"/>
    </location>
</feature>
<gene>
    <name evidence="3" type="ORF">ACFODK_14505</name>
</gene>
<evidence type="ECO:0000256" key="1">
    <source>
        <dbReference type="SAM" id="MobiDB-lite"/>
    </source>
</evidence>
<evidence type="ECO:0000313" key="3">
    <source>
        <dbReference type="EMBL" id="MFC3102098.1"/>
    </source>
</evidence>
<dbReference type="Proteomes" id="UP001595378">
    <property type="component" value="Unassembled WGS sequence"/>
</dbReference>
<keyword evidence="4" id="KW-1185">Reference proteome</keyword>
<evidence type="ECO:0000256" key="2">
    <source>
        <dbReference type="SAM" id="SignalP"/>
    </source>
</evidence>
<feature type="region of interest" description="Disordered" evidence="1">
    <location>
        <begin position="34"/>
        <end position="53"/>
    </location>
</feature>
<comment type="caution">
    <text evidence="3">The sequence shown here is derived from an EMBL/GenBank/DDBJ whole genome shotgun (WGS) entry which is preliminary data.</text>
</comment>